<feature type="compositionally biased region" description="Basic and acidic residues" evidence="1">
    <location>
        <begin position="201"/>
        <end position="211"/>
    </location>
</feature>
<gene>
    <name evidence="2" type="ORF">SDC9_163008</name>
</gene>
<organism evidence="2">
    <name type="scientific">bioreactor metagenome</name>
    <dbReference type="NCBI Taxonomy" id="1076179"/>
    <lineage>
        <taxon>unclassified sequences</taxon>
        <taxon>metagenomes</taxon>
        <taxon>ecological metagenomes</taxon>
    </lineage>
</organism>
<feature type="region of interest" description="Disordered" evidence="1">
    <location>
        <begin position="16"/>
        <end position="45"/>
    </location>
</feature>
<reference evidence="2" key="1">
    <citation type="submission" date="2019-08" db="EMBL/GenBank/DDBJ databases">
        <authorList>
            <person name="Kucharzyk K."/>
            <person name="Murdoch R.W."/>
            <person name="Higgins S."/>
            <person name="Loffler F."/>
        </authorList>
    </citation>
    <scope>NUCLEOTIDE SEQUENCE</scope>
</reference>
<protein>
    <submittedName>
        <fullName evidence="2">Uncharacterized protein</fullName>
    </submittedName>
</protein>
<dbReference type="EMBL" id="VSSQ01062513">
    <property type="protein sequence ID" value="MPN15674.1"/>
    <property type="molecule type" value="Genomic_DNA"/>
</dbReference>
<evidence type="ECO:0000256" key="1">
    <source>
        <dbReference type="SAM" id="MobiDB-lite"/>
    </source>
</evidence>
<comment type="caution">
    <text evidence="2">The sequence shown here is derived from an EMBL/GenBank/DDBJ whole genome shotgun (WGS) entry which is preliminary data.</text>
</comment>
<feature type="compositionally biased region" description="Basic and acidic residues" evidence="1">
    <location>
        <begin position="18"/>
        <end position="33"/>
    </location>
</feature>
<feature type="region of interest" description="Disordered" evidence="1">
    <location>
        <begin position="69"/>
        <end position="110"/>
    </location>
</feature>
<feature type="compositionally biased region" description="Basic and acidic residues" evidence="1">
    <location>
        <begin position="176"/>
        <end position="185"/>
    </location>
</feature>
<accession>A0A645FUK2</accession>
<feature type="region of interest" description="Disordered" evidence="1">
    <location>
        <begin position="144"/>
        <end position="238"/>
    </location>
</feature>
<dbReference type="AlphaFoldDB" id="A0A645FUK2"/>
<proteinExistence type="predicted"/>
<feature type="compositionally biased region" description="Basic and acidic residues" evidence="1">
    <location>
        <begin position="96"/>
        <end position="110"/>
    </location>
</feature>
<sequence length="238" mass="26514">MLRCFGKDRGFFHLVAKKQPERSDHQATDEKRHAPTPGFHLGRSQCIGEHRRTCRAQQRAEDHAALLKAAVQPTPARRRPLQQEGHGIAQFTTGREALKQAPDDQKNRRRYADGGIARRDAHDQRANAHQRHGDQQCQLAPTRVAQAAEDDGAQGAGDEAHAEHGKRAQQRQRVVSRREEVASDHRRQKRIGGKVEPLQRVADHGADDGMCTRRGAGGFRLLSGTHGRRGDGTHSFNS</sequence>
<evidence type="ECO:0000313" key="2">
    <source>
        <dbReference type="EMBL" id="MPN15674.1"/>
    </source>
</evidence>
<name>A0A645FUK2_9ZZZZ</name>